<evidence type="ECO:0000259" key="1">
    <source>
        <dbReference type="Pfam" id="PF03807"/>
    </source>
</evidence>
<dbReference type="SUPFAM" id="SSF48179">
    <property type="entry name" value="6-phosphogluconate dehydrogenase C-terminal domain-like"/>
    <property type="match status" value="1"/>
</dbReference>
<dbReference type="Gene3D" id="3.40.50.720">
    <property type="entry name" value="NAD(P)-binding Rossmann-like Domain"/>
    <property type="match status" value="1"/>
</dbReference>
<evidence type="ECO:0000313" key="3">
    <source>
        <dbReference type="EMBL" id="SFU56532.1"/>
    </source>
</evidence>
<dbReference type="Gene3D" id="1.10.1040.20">
    <property type="entry name" value="ProC-like, C-terminal domain"/>
    <property type="match status" value="1"/>
</dbReference>
<reference evidence="3 4" key="1">
    <citation type="submission" date="2016-10" db="EMBL/GenBank/DDBJ databases">
        <authorList>
            <person name="de Groot N.N."/>
        </authorList>
    </citation>
    <scope>NUCLEOTIDE SEQUENCE [LARGE SCALE GENOMIC DNA]</scope>
    <source>
        <strain evidence="3 4">CGMCC 1.12333</strain>
    </source>
</reference>
<evidence type="ECO:0000259" key="2">
    <source>
        <dbReference type="Pfam" id="PF10728"/>
    </source>
</evidence>
<dbReference type="EMBL" id="FPBK01000007">
    <property type="protein sequence ID" value="SFU56532.1"/>
    <property type="molecule type" value="Genomic_DNA"/>
</dbReference>
<dbReference type="InterPro" id="IPR018931">
    <property type="entry name" value="DUF2520"/>
</dbReference>
<dbReference type="PANTHER" id="PTHR40459">
    <property type="entry name" value="CONSERVED HYPOTHETICAL ALANINE AND LEUCINE RICH PROTEIN"/>
    <property type="match status" value="1"/>
</dbReference>
<dbReference type="InterPro" id="IPR028939">
    <property type="entry name" value="P5C_Rdtase_cat_N"/>
</dbReference>
<dbReference type="STRING" id="1224947.SAMN05216480_107152"/>
<gene>
    <name evidence="3" type="ORF">SAMN05216480_107152</name>
</gene>
<dbReference type="Pfam" id="PF10728">
    <property type="entry name" value="DUF2520"/>
    <property type="match status" value="1"/>
</dbReference>
<sequence length="255" mass="29141">MISVSIIGAGNVAFHLSKAFYQSESIHLHQIYSRSPLTEHYKNIQVPICHSLEELKEADVYIISVSDDAVIDIASQLPFEKKLVVHTTGSVSLQDLPSKNRRGVFYPLQTFSKNKKVALSKVPFCLEADEENDLETLKSLATAISHSVYEIDSEQRKTIHLAAVFVSNFVNHIYHITKDISDQKNIPFQIFQPLMEETLDKLQYLSPLEAQTGPARRNDQQTIDKHLSLLDNETYKNLYQQFTTSILKTYERKEL</sequence>
<dbReference type="PANTHER" id="PTHR40459:SF1">
    <property type="entry name" value="CONSERVED HYPOTHETICAL ALANINE AND LEUCINE RICH PROTEIN"/>
    <property type="match status" value="1"/>
</dbReference>
<name>A0A1I7H766_9FLAO</name>
<dbReference type="InterPro" id="IPR008927">
    <property type="entry name" value="6-PGluconate_DH-like_C_sf"/>
</dbReference>
<dbReference type="RefSeq" id="WP_093025206.1">
    <property type="nucleotide sequence ID" value="NZ_FPBK01000007.1"/>
</dbReference>
<dbReference type="AlphaFoldDB" id="A0A1I7H766"/>
<dbReference type="InterPro" id="IPR036291">
    <property type="entry name" value="NAD(P)-bd_dom_sf"/>
</dbReference>
<keyword evidence="4" id="KW-1185">Reference proteome</keyword>
<feature type="domain" description="DUF2520" evidence="2">
    <location>
        <begin position="122"/>
        <end position="245"/>
    </location>
</feature>
<dbReference type="SUPFAM" id="SSF51735">
    <property type="entry name" value="NAD(P)-binding Rossmann-fold domains"/>
    <property type="match status" value="1"/>
</dbReference>
<accession>A0A1I7H766</accession>
<dbReference type="InterPro" id="IPR037108">
    <property type="entry name" value="TM1727-like_C_sf"/>
</dbReference>
<proteinExistence type="predicted"/>
<dbReference type="Pfam" id="PF03807">
    <property type="entry name" value="F420_oxidored"/>
    <property type="match status" value="1"/>
</dbReference>
<protein>
    <submittedName>
        <fullName evidence="3">Predicted oxidoreductase, contains short-chain dehydrogenase (SDR) and DUF2520 domains</fullName>
    </submittedName>
</protein>
<feature type="domain" description="Pyrroline-5-carboxylate reductase catalytic N-terminal" evidence="1">
    <location>
        <begin position="4"/>
        <end position="87"/>
    </location>
</feature>
<organism evidence="3 4">
    <name type="scientific">Pustulibacterium marinum</name>
    <dbReference type="NCBI Taxonomy" id="1224947"/>
    <lineage>
        <taxon>Bacteria</taxon>
        <taxon>Pseudomonadati</taxon>
        <taxon>Bacteroidota</taxon>
        <taxon>Flavobacteriia</taxon>
        <taxon>Flavobacteriales</taxon>
        <taxon>Flavobacteriaceae</taxon>
        <taxon>Pustulibacterium</taxon>
    </lineage>
</organism>
<dbReference type="OrthoDB" id="9810755at2"/>
<dbReference type="Proteomes" id="UP000199138">
    <property type="component" value="Unassembled WGS sequence"/>
</dbReference>
<evidence type="ECO:0000313" key="4">
    <source>
        <dbReference type="Proteomes" id="UP000199138"/>
    </source>
</evidence>